<dbReference type="InterPro" id="IPR002403">
    <property type="entry name" value="Cyt_P450_E_grp-IV"/>
</dbReference>
<evidence type="ECO:0000256" key="10">
    <source>
        <dbReference type="SAM" id="Phobius"/>
    </source>
</evidence>
<feature type="transmembrane region" description="Helical" evidence="10">
    <location>
        <begin position="45"/>
        <end position="71"/>
    </location>
</feature>
<comment type="similarity">
    <text evidence="1 9">Belongs to the cytochrome P450 family.</text>
</comment>
<feature type="binding site" description="axial binding residue" evidence="8">
    <location>
        <position position="355"/>
    </location>
    <ligand>
        <name>heme</name>
        <dbReference type="ChEBI" id="CHEBI:30413"/>
    </ligand>
    <ligandPart>
        <name>Fe</name>
        <dbReference type="ChEBI" id="CHEBI:18248"/>
    </ligandPart>
</feature>
<dbReference type="Pfam" id="PF00067">
    <property type="entry name" value="p450"/>
    <property type="match status" value="2"/>
</dbReference>
<keyword evidence="9" id="KW-0560">Oxidoreductase</keyword>
<keyword evidence="9" id="KW-0503">Monooxygenase</keyword>
<comment type="caution">
    <text evidence="11">The sequence shown here is derived from an EMBL/GenBank/DDBJ whole genome shotgun (WGS) entry which is preliminary data.</text>
</comment>
<dbReference type="AlphaFoldDB" id="A0A556THZ5"/>
<dbReference type="PROSITE" id="PS00086">
    <property type="entry name" value="CYTOCHROME_P450"/>
    <property type="match status" value="1"/>
</dbReference>
<organism evidence="11 12">
    <name type="scientific">Bagarius yarrelli</name>
    <name type="common">Goonch</name>
    <name type="synonym">Bagrus yarrelli</name>
    <dbReference type="NCBI Taxonomy" id="175774"/>
    <lineage>
        <taxon>Eukaryota</taxon>
        <taxon>Metazoa</taxon>
        <taxon>Chordata</taxon>
        <taxon>Craniata</taxon>
        <taxon>Vertebrata</taxon>
        <taxon>Euteleostomi</taxon>
        <taxon>Actinopterygii</taxon>
        <taxon>Neopterygii</taxon>
        <taxon>Teleostei</taxon>
        <taxon>Ostariophysi</taxon>
        <taxon>Siluriformes</taxon>
        <taxon>Sisoridae</taxon>
        <taxon>Sisorinae</taxon>
        <taxon>Bagarius</taxon>
    </lineage>
</organism>
<protein>
    <submittedName>
        <fullName evidence="11">Brain aromatase</fullName>
    </submittedName>
</protein>
<comment type="catalytic activity">
    <reaction evidence="7">
        <text>androst-4-ene-3,17-dione + 3 reduced [NADPH--hemoprotein reductase] + 3 O2 = estrone + formate + 3 oxidized [NADPH--hemoprotein reductase] + 4 H2O + 4 H(+)</text>
        <dbReference type="Rhea" id="RHEA:38195"/>
        <dbReference type="Rhea" id="RHEA-COMP:11964"/>
        <dbReference type="Rhea" id="RHEA-COMP:11965"/>
        <dbReference type="ChEBI" id="CHEBI:15377"/>
        <dbReference type="ChEBI" id="CHEBI:15378"/>
        <dbReference type="ChEBI" id="CHEBI:15379"/>
        <dbReference type="ChEBI" id="CHEBI:15740"/>
        <dbReference type="ChEBI" id="CHEBI:16422"/>
        <dbReference type="ChEBI" id="CHEBI:17263"/>
        <dbReference type="ChEBI" id="CHEBI:57618"/>
        <dbReference type="ChEBI" id="CHEBI:58210"/>
        <dbReference type="EC" id="1.14.14.14"/>
    </reaction>
</comment>
<evidence type="ECO:0000256" key="3">
    <source>
        <dbReference type="ARBA" id="ARBA00022723"/>
    </source>
</evidence>
<evidence type="ECO:0000256" key="2">
    <source>
        <dbReference type="ARBA" id="ARBA00022617"/>
    </source>
</evidence>
<sequence>MELQSVSEVMDSSRLGVILALLLLLLLISLTAYNREIKSTLPGPYWLLGFGPILSYSRFLLMGIGTASNYYNNKYGCMTRVWIQGEETLILSKASAVYHVLKSSNYNARFASRCGLRCIGMDEQGLIFNSNVPLWKKLRTYFAKGPGLQRTVGVCVSATNKHLDVLKELQEEMGRLVEQKRIIINTMEKLDETDFATELIFAQSQGEISEDDVRQCVLEMVIAAPDTLSISLFFMLVLLKQKPAVEKCMLQEIYNVLGGREMEPADLQKLSVMESFVKESLRFHPVVDFIMRRALEDDSIEGYRVAKGTNIILNIGRMHKSTEFFPKANEFSLENFDNNVPNRFFQPFGCGPRACVGKHIAMVMMKAILVTVLSRYTVCPQPGCTVSTIRQTNNLSQQPVEEDTQSLVMRFLPRNLSPDKQ</sequence>
<dbReference type="GO" id="GO:0070330">
    <property type="term" value="F:aromatase activity"/>
    <property type="evidence" value="ECO:0007669"/>
    <property type="project" value="UniProtKB-EC"/>
</dbReference>
<evidence type="ECO:0000256" key="1">
    <source>
        <dbReference type="ARBA" id="ARBA00010617"/>
    </source>
</evidence>
<dbReference type="PANTHER" id="PTHR24291:SF199">
    <property type="entry name" value="CYTOCHROME P450, FAMILY 19, SUBFAMILY A, POLYPEPTIDE 1B ISOFORM X1"/>
    <property type="match status" value="1"/>
</dbReference>
<keyword evidence="4 8" id="KW-0408">Iron</keyword>
<evidence type="ECO:0000256" key="4">
    <source>
        <dbReference type="ARBA" id="ARBA00023004"/>
    </source>
</evidence>
<dbReference type="GO" id="GO:0005506">
    <property type="term" value="F:iron ion binding"/>
    <property type="evidence" value="ECO:0007669"/>
    <property type="project" value="InterPro"/>
</dbReference>
<dbReference type="Gene3D" id="1.10.630.10">
    <property type="entry name" value="Cytochrome P450"/>
    <property type="match status" value="1"/>
</dbReference>
<dbReference type="GO" id="GO:0032355">
    <property type="term" value="P:response to estradiol"/>
    <property type="evidence" value="ECO:0007669"/>
    <property type="project" value="TreeGrafter"/>
</dbReference>
<dbReference type="PANTHER" id="PTHR24291">
    <property type="entry name" value="CYTOCHROME P450 FAMILY 4"/>
    <property type="match status" value="1"/>
</dbReference>
<dbReference type="InterPro" id="IPR001128">
    <property type="entry name" value="Cyt_P450"/>
</dbReference>
<dbReference type="GO" id="GO:0005783">
    <property type="term" value="C:endoplasmic reticulum"/>
    <property type="evidence" value="ECO:0007669"/>
    <property type="project" value="TreeGrafter"/>
</dbReference>
<reference evidence="11 12" key="1">
    <citation type="journal article" date="2019" name="Genome Biol. Evol.">
        <title>Whole-Genome Sequencing of the Giant Devil Catfish, Bagarius yarrelli.</title>
        <authorList>
            <person name="Jiang W."/>
            <person name="Lv Y."/>
            <person name="Cheng L."/>
            <person name="Yang K."/>
            <person name="Chao B."/>
            <person name="Wang X."/>
            <person name="Li Y."/>
            <person name="Pan X."/>
            <person name="You X."/>
            <person name="Zhang Y."/>
            <person name="Yang J."/>
            <person name="Li J."/>
            <person name="Zhang X."/>
            <person name="Liu S."/>
            <person name="Sun C."/>
            <person name="Yang J."/>
            <person name="Shi Q."/>
        </authorList>
    </citation>
    <scope>NUCLEOTIDE SEQUENCE [LARGE SCALE GENOMIC DNA]</scope>
    <source>
        <strain evidence="11">JWS20170419001</strain>
        <tissue evidence="11">Muscle</tissue>
    </source>
</reference>
<dbReference type="PRINTS" id="PR00385">
    <property type="entry name" value="P450"/>
</dbReference>
<gene>
    <name evidence="11" type="ORF">Baya_0342</name>
</gene>
<name>A0A556THZ5_BAGYA</name>
<dbReference type="GO" id="GO:0008585">
    <property type="term" value="P:female gonad development"/>
    <property type="evidence" value="ECO:0007669"/>
    <property type="project" value="TreeGrafter"/>
</dbReference>
<dbReference type="EMBL" id="VCAZ01000001">
    <property type="protein sequence ID" value="TSK13468.1"/>
    <property type="molecule type" value="Genomic_DNA"/>
</dbReference>
<dbReference type="InterPro" id="IPR017972">
    <property type="entry name" value="Cyt_P450_CS"/>
</dbReference>
<dbReference type="OrthoDB" id="1470350at2759"/>
<dbReference type="Proteomes" id="UP000319801">
    <property type="component" value="Unassembled WGS sequence"/>
</dbReference>
<dbReference type="GO" id="GO:0020037">
    <property type="term" value="F:heme binding"/>
    <property type="evidence" value="ECO:0007669"/>
    <property type="project" value="InterPro"/>
</dbReference>
<comment type="function">
    <text evidence="5">Catalyzes the formation of aromatic C18 estrogens from C19 androgens.</text>
</comment>
<dbReference type="InterPro" id="IPR036396">
    <property type="entry name" value="Cyt_P450_sf"/>
</dbReference>
<keyword evidence="10" id="KW-0812">Transmembrane</keyword>
<evidence type="ECO:0000256" key="8">
    <source>
        <dbReference type="PIRSR" id="PIRSR602403-1"/>
    </source>
</evidence>
<keyword evidence="10" id="KW-0472">Membrane</keyword>
<dbReference type="InterPro" id="IPR050196">
    <property type="entry name" value="Cytochrome_P450_Monoox"/>
</dbReference>
<evidence type="ECO:0000256" key="7">
    <source>
        <dbReference type="ARBA" id="ARBA00048642"/>
    </source>
</evidence>
<keyword evidence="10" id="KW-1133">Transmembrane helix</keyword>
<evidence type="ECO:0000313" key="12">
    <source>
        <dbReference type="Proteomes" id="UP000319801"/>
    </source>
</evidence>
<evidence type="ECO:0000256" key="5">
    <source>
        <dbReference type="ARBA" id="ARBA00037202"/>
    </source>
</evidence>
<evidence type="ECO:0000256" key="9">
    <source>
        <dbReference type="RuleBase" id="RU000461"/>
    </source>
</evidence>
<dbReference type="SUPFAM" id="SSF48264">
    <property type="entry name" value="Cytochrome P450"/>
    <property type="match status" value="1"/>
</dbReference>
<keyword evidence="2 8" id="KW-0349">Heme</keyword>
<keyword evidence="12" id="KW-1185">Reference proteome</keyword>
<comment type="catalytic activity">
    <reaction evidence="6">
        <text>testosterone + 3 reduced [NADPH--hemoprotein reductase] + 3 O2 = 17beta-estradiol + formate + 3 oxidized [NADPH--hemoprotein reductase] + 4 H2O + 4 H(+)</text>
        <dbReference type="Rhea" id="RHEA:38191"/>
        <dbReference type="Rhea" id="RHEA-COMP:11964"/>
        <dbReference type="Rhea" id="RHEA-COMP:11965"/>
        <dbReference type="ChEBI" id="CHEBI:15377"/>
        <dbReference type="ChEBI" id="CHEBI:15378"/>
        <dbReference type="ChEBI" id="CHEBI:15379"/>
        <dbReference type="ChEBI" id="CHEBI:15740"/>
        <dbReference type="ChEBI" id="CHEBI:16469"/>
        <dbReference type="ChEBI" id="CHEBI:17347"/>
        <dbReference type="ChEBI" id="CHEBI:57618"/>
        <dbReference type="ChEBI" id="CHEBI:58210"/>
        <dbReference type="EC" id="1.14.14.14"/>
    </reaction>
</comment>
<feature type="transmembrane region" description="Helical" evidence="10">
    <location>
        <begin position="15"/>
        <end position="33"/>
    </location>
</feature>
<keyword evidence="3 8" id="KW-0479">Metal-binding</keyword>
<accession>A0A556THZ5</accession>
<evidence type="ECO:0000313" key="11">
    <source>
        <dbReference type="EMBL" id="TSK13468.1"/>
    </source>
</evidence>
<proteinExistence type="inferred from homology"/>
<comment type="cofactor">
    <cofactor evidence="8">
        <name>heme</name>
        <dbReference type="ChEBI" id="CHEBI:30413"/>
    </cofactor>
</comment>
<dbReference type="PRINTS" id="PR00465">
    <property type="entry name" value="EP450IV"/>
</dbReference>
<evidence type="ECO:0000256" key="6">
    <source>
        <dbReference type="ARBA" id="ARBA00047938"/>
    </source>
</evidence>